<evidence type="ECO:0000313" key="2">
    <source>
        <dbReference type="Proteomes" id="UP000799441"/>
    </source>
</evidence>
<gene>
    <name evidence="1" type="ORF">K431DRAFT_310149</name>
</gene>
<evidence type="ECO:0000313" key="1">
    <source>
        <dbReference type="EMBL" id="KAF2724604.1"/>
    </source>
</evidence>
<dbReference type="Proteomes" id="UP000799441">
    <property type="component" value="Unassembled WGS sequence"/>
</dbReference>
<reference evidence="1" key="1">
    <citation type="journal article" date="2020" name="Stud. Mycol.">
        <title>101 Dothideomycetes genomes: a test case for predicting lifestyles and emergence of pathogens.</title>
        <authorList>
            <person name="Haridas S."/>
            <person name="Albert R."/>
            <person name="Binder M."/>
            <person name="Bloem J."/>
            <person name="Labutti K."/>
            <person name="Salamov A."/>
            <person name="Andreopoulos B."/>
            <person name="Baker S."/>
            <person name="Barry K."/>
            <person name="Bills G."/>
            <person name="Bluhm B."/>
            <person name="Cannon C."/>
            <person name="Castanera R."/>
            <person name="Culley D."/>
            <person name="Daum C."/>
            <person name="Ezra D."/>
            <person name="Gonzalez J."/>
            <person name="Henrissat B."/>
            <person name="Kuo A."/>
            <person name="Liang C."/>
            <person name="Lipzen A."/>
            <person name="Lutzoni F."/>
            <person name="Magnuson J."/>
            <person name="Mondo S."/>
            <person name="Nolan M."/>
            <person name="Ohm R."/>
            <person name="Pangilinan J."/>
            <person name="Park H.-J."/>
            <person name="Ramirez L."/>
            <person name="Alfaro M."/>
            <person name="Sun H."/>
            <person name="Tritt A."/>
            <person name="Yoshinaga Y."/>
            <person name="Zwiers L.-H."/>
            <person name="Turgeon B."/>
            <person name="Goodwin S."/>
            <person name="Spatafora J."/>
            <person name="Crous P."/>
            <person name="Grigoriev I."/>
        </authorList>
    </citation>
    <scope>NUCLEOTIDE SEQUENCE</scope>
    <source>
        <strain evidence="1">CBS 116435</strain>
    </source>
</reference>
<organism evidence="1 2">
    <name type="scientific">Polychaeton citri CBS 116435</name>
    <dbReference type="NCBI Taxonomy" id="1314669"/>
    <lineage>
        <taxon>Eukaryota</taxon>
        <taxon>Fungi</taxon>
        <taxon>Dikarya</taxon>
        <taxon>Ascomycota</taxon>
        <taxon>Pezizomycotina</taxon>
        <taxon>Dothideomycetes</taxon>
        <taxon>Dothideomycetidae</taxon>
        <taxon>Capnodiales</taxon>
        <taxon>Capnodiaceae</taxon>
        <taxon>Polychaeton</taxon>
    </lineage>
</organism>
<dbReference type="EMBL" id="MU003771">
    <property type="protein sequence ID" value="KAF2724604.1"/>
    <property type="molecule type" value="Genomic_DNA"/>
</dbReference>
<sequence length="248" mass="27821">MRVSYNGPKSELPPLGFLAIECYFTRPPGDPWNEKTWQFPLIRETASGSSESQVVSRDDYSDEFLQRFIDAGMKLVEQGCVGIITSCGFLALAQPQLAARLPVPFASSSLIQVPSIFSLLPPSRSIGILTYDESRLSLKHLERVGVSSSFFHRVHIMGAPQDGVLHRRIKQNIPYVYDEIEAELIALAQHMVLVYPDIGALVLECTQMPPYTGGIRKALGNRLPIFDVHSMVQWFYEALTRQHIVTED</sequence>
<name>A0A9P4US40_9PEZI</name>
<keyword evidence="2" id="KW-1185">Reference proteome</keyword>
<dbReference type="OrthoDB" id="412093at2759"/>
<comment type="caution">
    <text evidence="1">The sequence shown here is derived from an EMBL/GenBank/DDBJ whole genome shotgun (WGS) entry which is preliminary data.</text>
</comment>
<evidence type="ECO:0008006" key="3">
    <source>
        <dbReference type="Google" id="ProtNLM"/>
    </source>
</evidence>
<dbReference type="AlphaFoldDB" id="A0A9P4US40"/>
<accession>A0A9P4US40</accession>
<proteinExistence type="predicted"/>
<protein>
    <recommendedName>
        <fullName evidence="3">Aspartate/glutamate racemase family protein</fullName>
    </recommendedName>
</protein>